<evidence type="ECO:0000313" key="1">
    <source>
        <dbReference type="EMBL" id="GAG60544.1"/>
    </source>
</evidence>
<name>X0YV19_9ZZZZ</name>
<organism evidence="1">
    <name type="scientific">marine sediment metagenome</name>
    <dbReference type="NCBI Taxonomy" id="412755"/>
    <lineage>
        <taxon>unclassified sequences</taxon>
        <taxon>metagenomes</taxon>
        <taxon>ecological metagenomes</taxon>
    </lineage>
</organism>
<protein>
    <submittedName>
        <fullName evidence="1">Uncharacterized protein</fullName>
    </submittedName>
</protein>
<reference evidence="1" key="1">
    <citation type="journal article" date="2014" name="Front. Microbiol.">
        <title>High frequency of phylogenetically diverse reductive dehalogenase-homologous genes in deep subseafloor sedimentary metagenomes.</title>
        <authorList>
            <person name="Kawai M."/>
            <person name="Futagami T."/>
            <person name="Toyoda A."/>
            <person name="Takaki Y."/>
            <person name="Nishi S."/>
            <person name="Hori S."/>
            <person name="Arai W."/>
            <person name="Tsubouchi T."/>
            <person name="Morono Y."/>
            <person name="Uchiyama I."/>
            <person name="Ito T."/>
            <person name="Fujiyama A."/>
            <person name="Inagaki F."/>
            <person name="Takami H."/>
        </authorList>
    </citation>
    <scope>NUCLEOTIDE SEQUENCE</scope>
    <source>
        <strain evidence="1">Expedition CK06-06</strain>
    </source>
</reference>
<comment type="caution">
    <text evidence="1">The sequence shown here is derived from an EMBL/GenBank/DDBJ whole genome shotgun (WGS) entry which is preliminary data.</text>
</comment>
<sequence>MTPVATPNGIPIIKPNPTRKEGAIAMSGLLAREKRTMNRSNPKNSRGLIRKLVSSNGAGKKKFPVAGPMVIKFTVSKTISVETTEIANPGRKIARLLPIQISLGVSVVARRDATLPFTFSLIIGRLEKTQMKVIRIDNGRK</sequence>
<dbReference type="EMBL" id="BART01008961">
    <property type="protein sequence ID" value="GAG60544.1"/>
    <property type="molecule type" value="Genomic_DNA"/>
</dbReference>
<gene>
    <name evidence="1" type="ORF">S01H4_20001</name>
</gene>
<accession>X0YV19</accession>
<dbReference type="AlphaFoldDB" id="X0YV19"/>
<proteinExistence type="predicted"/>